<evidence type="ECO:0000259" key="8">
    <source>
        <dbReference type="PROSITE" id="PS50928"/>
    </source>
</evidence>
<evidence type="ECO:0000313" key="9">
    <source>
        <dbReference type="EMBL" id="CCP25165.1"/>
    </source>
</evidence>
<dbReference type="STRING" id="1209989.TepRe1_0440"/>
<dbReference type="KEGG" id="tae:TepiRe1_0487"/>
<feature type="transmembrane region" description="Helical" evidence="7">
    <location>
        <begin position="284"/>
        <end position="307"/>
    </location>
</feature>
<dbReference type="EMBL" id="HF563609">
    <property type="protein sequence ID" value="CCP25165.1"/>
    <property type="molecule type" value="Genomic_DNA"/>
</dbReference>
<dbReference type="PROSITE" id="PS50928">
    <property type="entry name" value="ABC_TM1"/>
    <property type="match status" value="1"/>
</dbReference>
<accession>F4LUS1</accession>
<evidence type="ECO:0000256" key="6">
    <source>
        <dbReference type="ARBA" id="ARBA00023136"/>
    </source>
</evidence>
<dbReference type="PANTHER" id="PTHR43163:SF6">
    <property type="entry name" value="DIPEPTIDE TRANSPORT SYSTEM PERMEASE PROTEIN DPPB-RELATED"/>
    <property type="match status" value="1"/>
</dbReference>
<dbReference type="SUPFAM" id="SSF161098">
    <property type="entry name" value="MetI-like"/>
    <property type="match status" value="1"/>
</dbReference>
<dbReference type="Proteomes" id="UP000010802">
    <property type="component" value="Chromosome"/>
</dbReference>
<dbReference type="GO" id="GO:0055085">
    <property type="term" value="P:transmembrane transport"/>
    <property type="evidence" value="ECO:0007669"/>
    <property type="project" value="InterPro"/>
</dbReference>
<evidence type="ECO:0000256" key="4">
    <source>
        <dbReference type="ARBA" id="ARBA00022692"/>
    </source>
</evidence>
<organism evidence="9 10">
    <name type="scientific">Tepidanaerobacter acetatoxydans (strain DSM 21804 / JCM 16047 / Re1)</name>
    <dbReference type="NCBI Taxonomy" id="1209989"/>
    <lineage>
        <taxon>Bacteria</taxon>
        <taxon>Bacillati</taxon>
        <taxon>Bacillota</taxon>
        <taxon>Clostridia</taxon>
        <taxon>Thermosediminibacterales</taxon>
        <taxon>Tepidanaerobacteraceae</taxon>
        <taxon>Tepidanaerobacter</taxon>
    </lineage>
</organism>
<sequence>MGKYVIKRLLIAIPTFFGITVLVYIVSSLAPGSPLDLLLQDPFITAAEIERKRIEYGLDQHVIIQYIRWLGELLQGNLGFSYRTHLPVWGMIVERLGPTLVLTFSATIFSVLVAVPLGIMAAYKPYSLWDYASSGLSFIGSATPNFFAGLILIYFFAVRLNILPIGGMYDTSGIRTLPMLVKHLILPAAVLSIQQVGRLIRQTRGSMLEVLSEDYIRTARATGLRENLVLVRHALRNALIPIVTELGLMIPFLIGGAVVTEQIFGWPGLGSLMVLSITQRDYPVIMGITVFVAVAVLIGNIVTDLIYSAIDPRIRNR</sequence>
<keyword evidence="3" id="KW-1003">Cell membrane</keyword>
<feature type="transmembrane region" description="Helical" evidence="7">
    <location>
        <begin position="135"/>
        <end position="157"/>
    </location>
</feature>
<keyword evidence="10" id="KW-1185">Reference proteome</keyword>
<keyword evidence="4 7" id="KW-0812">Transmembrane</keyword>
<feature type="transmembrane region" description="Helical" evidence="7">
    <location>
        <begin position="238"/>
        <end position="264"/>
    </location>
</feature>
<protein>
    <submittedName>
        <fullName evidence="9">Oligopeptide transport system permease protein AppB</fullName>
    </submittedName>
</protein>
<dbReference type="PANTHER" id="PTHR43163">
    <property type="entry name" value="DIPEPTIDE TRANSPORT SYSTEM PERMEASE PROTEIN DPPB-RELATED"/>
    <property type="match status" value="1"/>
</dbReference>
<evidence type="ECO:0000256" key="5">
    <source>
        <dbReference type="ARBA" id="ARBA00022989"/>
    </source>
</evidence>
<feature type="domain" description="ABC transmembrane type-1" evidence="8">
    <location>
        <begin position="96"/>
        <end position="303"/>
    </location>
</feature>
<dbReference type="InterPro" id="IPR045621">
    <property type="entry name" value="BPD_transp_1_N"/>
</dbReference>
<evidence type="ECO:0000256" key="2">
    <source>
        <dbReference type="ARBA" id="ARBA00022448"/>
    </source>
</evidence>
<dbReference type="KEGG" id="tep:TepRe1_0440"/>
<dbReference type="eggNOG" id="COG0601">
    <property type="taxonomic scope" value="Bacteria"/>
</dbReference>
<dbReference type="Gene3D" id="1.10.3720.10">
    <property type="entry name" value="MetI-like"/>
    <property type="match status" value="1"/>
</dbReference>
<evidence type="ECO:0000256" key="7">
    <source>
        <dbReference type="RuleBase" id="RU363032"/>
    </source>
</evidence>
<evidence type="ECO:0000256" key="1">
    <source>
        <dbReference type="ARBA" id="ARBA00004651"/>
    </source>
</evidence>
<keyword evidence="6 7" id="KW-0472">Membrane</keyword>
<dbReference type="GO" id="GO:0005886">
    <property type="term" value="C:plasma membrane"/>
    <property type="evidence" value="ECO:0007669"/>
    <property type="project" value="UniProtKB-SubCell"/>
</dbReference>
<gene>
    <name evidence="9" type="primary">appB</name>
    <name evidence="9" type="ordered locus">TEPIRE1_0487</name>
</gene>
<keyword evidence="5 7" id="KW-1133">Transmembrane helix</keyword>
<evidence type="ECO:0000313" key="10">
    <source>
        <dbReference type="Proteomes" id="UP000010802"/>
    </source>
</evidence>
<dbReference type="Pfam" id="PF19300">
    <property type="entry name" value="BPD_transp_1_N"/>
    <property type="match status" value="1"/>
</dbReference>
<feature type="transmembrane region" description="Helical" evidence="7">
    <location>
        <begin position="100"/>
        <end position="123"/>
    </location>
</feature>
<feature type="transmembrane region" description="Helical" evidence="7">
    <location>
        <begin position="177"/>
        <end position="197"/>
    </location>
</feature>
<dbReference type="OrthoDB" id="9773221at2"/>
<dbReference type="InterPro" id="IPR000515">
    <property type="entry name" value="MetI-like"/>
</dbReference>
<keyword evidence="2 7" id="KW-0813">Transport</keyword>
<comment type="similarity">
    <text evidence="7">Belongs to the binding-protein-dependent transport system permease family.</text>
</comment>
<comment type="subcellular location">
    <subcellularLocation>
        <location evidence="1 7">Cell membrane</location>
        <topology evidence="1 7">Multi-pass membrane protein</topology>
    </subcellularLocation>
</comment>
<feature type="transmembrane region" description="Helical" evidence="7">
    <location>
        <begin position="9"/>
        <end position="30"/>
    </location>
</feature>
<dbReference type="AlphaFoldDB" id="F4LUS1"/>
<reference evidence="10" key="1">
    <citation type="journal article" date="2013" name="Genome Announc.">
        <title>First genome sequence of a syntrophic acetate-oxidizing bacterium, Tepidanaerobacter acetatoxydans strain Re1.</title>
        <authorList>
            <person name="Manzoor S."/>
            <person name="Bongcam-Rudloff E."/>
            <person name="Schnurer A."/>
            <person name="Muller B."/>
        </authorList>
    </citation>
    <scope>NUCLEOTIDE SEQUENCE [LARGE SCALE GENOMIC DNA]</scope>
    <source>
        <strain evidence="10">Re1</strain>
    </source>
</reference>
<dbReference type="RefSeq" id="WP_013777562.1">
    <property type="nucleotide sequence ID" value="NC_015519.1"/>
</dbReference>
<name>F4LUS1_TEPAE</name>
<dbReference type="HOGENOM" id="CLU_036879_0_0_9"/>
<dbReference type="InterPro" id="IPR035906">
    <property type="entry name" value="MetI-like_sf"/>
</dbReference>
<dbReference type="PATRIC" id="fig|1209989.3.peg.512"/>
<dbReference type="CDD" id="cd06261">
    <property type="entry name" value="TM_PBP2"/>
    <property type="match status" value="1"/>
</dbReference>
<proteinExistence type="inferred from homology"/>
<accession>L0RW69</accession>
<dbReference type="Pfam" id="PF00528">
    <property type="entry name" value="BPD_transp_1"/>
    <property type="match status" value="1"/>
</dbReference>
<evidence type="ECO:0000256" key="3">
    <source>
        <dbReference type="ARBA" id="ARBA00022475"/>
    </source>
</evidence>